<comment type="caution">
    <text evidence="6">The sequence shown here is derived from an EMBL/GenBank/DDBJ whole genome shotgun (WGS) entry which is preliminary data.</text>
</comment>
<dbReference type="GO" id="GO:0120159">
    <property type="term" value="F:rRNA pseudouridine synthase activity"/>
    <property type="evidence" value="ECO:0007669"/>
    <property type="project" value="UniProtKB-ARBA"/>
</dbReference>
<dbReference type="InterPro" id="IPR006145">
    <property type="entry name" value="PsdUridine_synth_RsuA/RluA"/>
</dbReference>
<proteinExistence type="inferred from homology"/>
<gene>
    <name evidence="6" type="ORF">HMPREF3180_00014</name>
</gene>
<dbReference type="EMBL" id="LSDD01000003">
    <property type="protein sequence ID" value="KXB70347.1"/>
    <property type="molecule type" value="Genomic_DNA"/>
</dbReference>
<dbReference type="PROSITE" id="PS01149">
    <property type="entry name" value="PSI_RSU"/>
    <property type="match status" value="1"/>
</dbReference>
<dbReference type="GO" id="GO:0003723">
    <property type="term" value="F:RNA binding"/>
    <property type="evidence" value="ECO:0007669"/>
    <property type="project" value="UniProtKB-KW"/>
</dbReference>
<dbReference type="InterPro" id="IPR050343">
    <property type="entry name" value="RsuA_PseudoU_synthase"/>
</dbReference>
<dbReference type="PANTHER" id="PTHR47683:SF2">
    <property type="entry name" value="RNA-BINDING S4 DOMAIN-CONTAINING PROTEIN"/>
    <property type="match status" value="1"/>
</dbReference>
<evidence type="ECO:0000256" key="4">
    <source>
        <dbReference type="RuleBase" id="RU003887"/>
    </source>
</evidence>
<evidence type="ECO:0000256" key="2">
    <source>
        <dbReference type="ARBA" id="ARBA00023235"/>
    </source>
</evidence>
<dbReference type="CDD" id="cd00165">
    <property type="entry name" value="S4"/>
    <property type="match status" value="1"/>
</dbReference>
<dbReference type="InterPro" id="IPR020094">
    <property type="entry name" value="TruA/RsuA/RluB/E/F_N"/>
</dbReference>
<dbReference type="CDD" id="cd02870">
    <property type="entry name" value="PseudoU_synth_RsuA_like"/>
    <property type="match status" value="1"/>
</dbReference>
<dbReference type="GO" id="GO:0000455">
    <property type="term" value="P:enzyme-directed rRNA pseudouridine synthesis"/>
    <property type="evidence" value="ECO:0007669"/>
    <property type="project" value="UniProtKB-ARBA"/>
</dbReference>
<evidence type="ECO:0000313" key="6">
    <source>
        <dbReference type="EMBL" id="KXB70347.1"/>
    </source>
</evidence>
<dbReference type="SUPFAM" id="SSF55174">
    <property type="entry name" value="Alpha-L RNA-binding motif"/>
    <property type="match status" value="1"/>
</dbReference>
<dbReference type="InterPro" id="IPR020103">
    <property type="entry name" value="PsdUridine_synth_cat_dom_sf"/>
</dbReference>
<dbReference type="STRING" id="157687.HMPREF3180_00014"/>
<evidence type="ECO:0000256" key="3">
    <source>
        <dbReference type="PROSITE-ProRule" id="PRU00182"/>
    </source>
</evidence>
<dbReference type="PROSITE" id="PS50889">
    <property type="entry name" value="S4"/>
    <property type="match status" value="1"/>
</dbReference>
<dbReference type="Pfam" id="PF01479">
    <property type="entry name" value="S4"/>
    <property type="match status" value="1"/>
</dbReference>
<dbReference type="RefSeq" id="WP_060917130.1">
    <property type="nucleotide sequence ID" value="NZ_KQ959998.1"/>
</dbReference>
<dbReference type="Proteomes" id="UP000070483">
    <property type="component" value="Unassembled WGS sequence"/>
</dbReference>
<dbReference type="InterPro" id="IPR002942">
    <property type="entry name" value="S4_RNA-bd"/>
</dbReference>
<dbReference type="AlphaFoldDB" id="A0A134ARN7"/>
<dbReference type="FunFam" id="3.10.290.10:FF:000003">
    <property type="entry name" value="Pseudouridine synthase"/>
    <property type="match status" value="1"/>
</dbReference>
<dbReference type="Gene3D" id="3.30.70.1560">
    <property type="entry name" value="Alpha-L RNA-binding motif"/>
    <property type="match status" value="1"/>
</dbReference>
<keyword evidence="2 4" id="KW-0413">Isomerase</keyword>
<dbReference type="OrthoDB" id="9807213at2"/>
<name>A0A134ARN7_9FUSO</name>
<keyword evidence="7" id="KW-1185">Reference proteome</keyword>
<dbReference type="SMART" id="SM00363">
    <property type="entry name" value="S4"/>
    <property type="match status" value="1"/>
</dbReference>
<accession>A0A134ARN7</accession>
<dbReference type="Pfam" id="PF00849">
    <property type="entry name" value="PseudoU_synth_2"/>
    <property type="match status" value="1"/>
</dbReference>
<feature type="domain" description="RNA-binding S4" evidence="5">
    <location>
        <begin position="1"/>
        <end position="58"/>
    </location>
</feature>
<comment type="similarity">
    <text evidence="1 4">Belongs to the pseudouridine synthase RsuA family.</text>
</comment>
<dbReference type="NCBIfam" id="TIGR00093">
    <property type="entry name" value="pseudouridine synthase"/>
    <property type="match status" value="1"/>
</dbReference>
<organism evidence="6 7">
    <name type="scientific">Leptotrichia wadei</name>
    <dbReference type="NCBI Taxonomy" id="157687"/>
    <lineage>
        <taxon>Bacteria</taxon>
        <taxon>Fusobacteriati</taxon>
        <taxon>Fusobacteriota</taxon>
        <taxon>Fusobacteriia</taxon>
        <taxon>Fusobacteriales</taxon>
        <taxon>Leptotrichiaceae</taxon>
        <taxon>Leptotrichia</taxon>
    </lineage>
</organism>
<dbReference type="SUPFAM" id="SSF55120">
    <property type="entry name" value="Pseudouridine synthase"/>
    <property type="match status" value="1"/>
</dbReference>
<reference evidence="7" key="1">
    <citation type="submission" date="2016-01" db="EMBL/GenBank/DDBJ databases">
        <authorList>
            <person name="Mitreva M."/>
            <person name="Pepin K.H."/>
            <person name="Mihindukulasuriya K.A."/>
            <person name="Fulton R."/>
            <person name="Fronick C."/>
            <person name="O'Laughlin M."/>
            <person name="Miner T."/>
            <person name="Herter B."/>
            <person name="Rosa B.A."/>
            <person name="Cordes M."/>
            <person name="Tomlinson C."/>
            <person name="Wollam A."/>
            <person name="Palsikar V.B."/>
            <person name="Mardis E.R."/>
            <person name="Wilson R.K."/>
        </authorList>
    </citation>
    <scope>NUCLEOTIDE SEQUENCE [LARGE SCALE GENOMIC DNA]</scope>
    <source>
        <strain evidence="7">KA00185</strain>
    </source>
</reference>
<evidence type="ECO:0000256" key="1">
    <source>
        <dbReference type="ARBA" id="ARBA00008348"/>
    </source>
</evidence>
<dbReference type="Gene3D" id="3.30.70.580">
    <property type="entry name" value="Pseudouridine synthase I, catalytic domain, N-terminal subdomain"/>
    <property type="match status" value="1"/>
</dbReference>
<dbReference type="Gene3D" id="3.10.290.10">
    <property type="entry name" value="RNA-binding S4 domain"/>
    <property type="match status" value="1"/>
</dbReference>
<dbReference type="PATRIC" id="fig|157687.3.peg.13"/>
<evidence type="ECO:0000313" key="7">
    <source>
        <dbReference type="Proteomes" id="UP000070483"/>
    </source>
</evidence>
<keyword evidence="3" id="KW-0694">RNA-binding</keyword>
<evidence type="ECO:0000259" key="5">
    <source>
        <dbReference type="SMART" id="SM00363"/>
    </source>
</evidence>
<sequence length="228" mass="26613">MRLNKFIAETGFCSRRKADELINEGRVTVNKQEAIIGMDIKPEDVVRIDGERVKLNTRYEYYILNKPKRVLCSNEDKFGRKLAIDFIKSRARLFTYGRLDFMTEGLIIISNDGDIYNHVMHPRKKLYKSYIAKVSREIDDKDLEALQYGVVIDGKRTAPAKVKKIDKKELRIAIFEGRNRQIRKMLETLGYNVNLLKRIKVGELTLGHLKVGEYRALNEDEIKYLKNL</sequence>
<dbReference type="InterPro" id="IPR018496">
    <property type="entry name" value="PsdUridine_synth_RsuA/RluB_CS"/>
</dbReference>
<dbReference type="InterPro" id="IPR036986">
    <property type="entry name" value="S4_RNA-bd_sf"/>
</dbReference>
<dbReference type="PANTHER" id="PTHR47683">
    <property type="entry name" value="PSEUDOURIDINE SYNTHASE FAMILY PROTEIN-RELATED"/>
    <property type="match status" value="1"/>
</dbReference>
<dbReference type="InterPro" id="IPR000748">
    <property type="entry name" value="PsdUridine_synth_RsuA/RluB/E/F"/>
</dbReference>
<protein>
    <recommendedName>
        <fullName evidence="4">Pseudouridine synthase</fullName>
        <ecNumber evidence="4">5.4.99.-</ecNumber>
    </recommendedName>
</protein>
<dbReference type="InterPro" id="IPR042092">
    <property type="entry name" value="PsdUridine_s_RsuA/RluB/E/F_cat"/>
</dbReference>
<dbReference type="EC" id="5.4.99.-" evidence="4"/>